<dbReference type="EMBL" id="NHYE01004923">
    <property type="protein sequence ID" value="PPQ80894.1"/>
    <property type="molecule type" value="Genomic_DNA"/>
</dbReference>
<evidence type="ECO:0000313" key="3">
    <source>
        <dbReference type="Proteomes" id="UP000284706"/>
    </source>
</evidence>
<dbReference type="InParanoid" id="A0A409WQV1"/>
<keyword evidence="3" id="KW-1185">Reference proteome</keyword>
<gene>
    <name evidence="2" type="ORF">CVT26_015130</name>
</gene>
<reference evidence="2 3" key="1">
    <citation type="journal article" date="2018" name="Evol. Lett.">
        <title>Horizontal gene cluster transfer increased hallucinogenic mushroom diversity.</title>
        <authorList>
            <person name="Reynolds H.T."/>
            <person name="Vijayakumar V."/>
            <person name="Gluck-Thaler E."/>
            <person name="Korotkin H.B."/>
            <person name="Matheny P.B."/>
            <person name="Slot J.C."/>
        </authorList>
    </citation>
    <scope>NUCLEOTIDE SEQUENCE [LARGE SCALE GENOMIC DNA]</scope>
    <source>
        <strain evidence="2 3">SRW20</strain>
    </source>
</reference>
<dbReference type="OrthoDB" id="3239511at2759"/>
<proteinExistence type="predicted"/>
<evidence type="ECO:0000256" key="1">
    <source>
        <dbReference type="SAM" id="MobiDB-lite"/>
    </source>
</evidence>
<organism evidence="2 3">
    <name type="scientific">Gymnopilus dilepis</name>
    <dbReference type="NCBI Taxonomy" id="231916"/>
    <lineage>
        <taxon>Eukaryota</taxon>
        <taxon>Fungi</taxon>
        <taxon>Dikarya</taxon>
        <taxon>Basidiomycota</taxon>
        <taxon>Agaricomycotina</taxon>
        <taxon>Agaricomycetes</taxon>
        <taxon>Agaricomycetidae</taxon>
        <taxon>Agaricales</taxon>
        <taxon>Agaricineae</taxon>
        <taxon>Hymenogastraceae</taxon>
        <taxon>Gymnopilus</taxon>
    </lineage>
</organism>
<dbReference type="Proteomes" id="UP000284706">
    <property type="component" value="Unassembled WGS sequence"/>
</dbReference>
<comment type="caution">
    <text evidence="2">The sequence shown here is derived from an EMBL/GenBank/DDBJ whole genome shotgun (WGS) entry which is preliminary data.</text>
</comment>
<evidence type="ECO:0000313" key="2">
    <source>
        <dbReference type="EMBL" id="PPQ80894.1"/>
    </source>
</evidence>
<feature type="region of interest" description="Disordered" evidence="1">
    <location>
        <begin position="1"/>
        <end position="30"/>
    </location>
</feature>
<dbReference type="AlphaFoldDB" id="A0A409WQV1"/>
<sequence length="100" mass="11164">MSTRPGEGFQQEAAEAYRQTNGKQAEGQVPSEDIYFLEKMARIDETQEPVAYIRMAIDNDKKAHSILSSTSNEMKLGFFAPGKTERHWDFGSSSGSRSLS</sequence>
<protein>
    <submittedName>
        <fullName evidence="2">Uncharacterized protein</fullName>
    </submittedName>
</protein>
<dbReference type="STRING" id="231916.A0A409WQV1"/>
<accession>A0A409WQV1</accession>
<name>A0A409WQV1_9AGAR</name>